<keyword evidence="2" id="KW-1185">Reference proteome</keyword>
<accession>A0A9P6JZ35</accession>
<gene>
    <name evidence="1" type="ORF">EC957_006392</name>
</gene>
<dbReference type="AlphaFoldDB" id="A0A9P6JZ35"/>
<protein>
    <submittedName>
        <fullName evidence="1">Uncharacterized protein</fullName>
    </submittedName>
</protein>
<dbReference type="EMBL" id="JAAAXW010000294">
    <property type="protein sequence ID" value="KAF9538619.1"/>
    <property type="molecule type" value="Genomic_DNA"/>
</dbReference>
<reference evidence="1" key="1">
    <citation type="journal article" date="2020" name="Fungal Divers.">
        <title>Resolving the Mortierellaceae phylogeny through synthesis of multi-gene phylogenetics and phylogenomics.</title>
        <authorList>
            <person name="Vandepol N."/>
            <person name="Liber J."/>
            <person name="Desiro A."/>
            <person name="Na H."/>
            <person name="Kennedy M."/>
            <person name="Barry K."/>
            <person name="Grigoriev I.V."/>
            <person name="Miller A.N."/>
            <person name="O'Donnell K."/>
            <person name="Stajich J.E."/>
            <person name="Bonito G."/>
        </authorList>
    </citation>
    <scope>NUCLEOTIDE SEQUENCE</scope>
    <source>
        <strain evidence="1">NRRL 2591</strain>
    </source>
</reference>
<evidence type="ECO:0000313" key="1">
    <source>
        <dbReference type="EMBL" id="KAF9538619.1"/>
    </source>
</evidence>
<proteinExistence type="predicted"/>
<organism evidence="1 2">
    <name type="scientific">Mortierella hygrophila</name>
    <dbReference type="NCBI Taxonomy" id="979708"/>
    <lineage>
        <taxon>Eukaryota</taxon>
        <taxon>Fungi</taxon>
        <taxon>Fungi incertae sedis</taxon>
        <taxon>Mucoromycota</taxon>
        <taxon>Mortierellomycotina</taxon>
        <taxon>Mortierellomycetes</taxon>
        <taxon>Mortierellales</taxon>
        <taxon>Mortierellaceae</taxon>
        <taxon>Mortierella</taxon>
    </lineage>
</organism>
<evidence type="ECO:0000313" key="2">
    <source>
        <dbReference type="Proteomes" id="UP000723463"/>
    </source>
</evidence>
<comment type="caution">
    <text evidence="1">The sequence shown here is derived from an EMBL/GenBank/DDBJ whole genome shotgun (WGS) entry which is preliminary data.</text>
</comment>
<name>A0A9P6JZ35_9FUNG</name>
<sequence length="54" mass="5951">MLALTGMDRLLEEHAYDTQGRPLAIFGDGAYQLGAHVLVKFDGYPNLPEESTDI</sequence>
<dbReference type="Proteomes" id="UP000723463">
    <property type="component" value="Unassembled WGS sequence"/>
</dbReference>